<protein>
    <submittedName>
        <fullName evidence="3">GIY-YIG nuclease family protein</fullName>
    </submittedName>
</protein>
<dbReference type="InterPro" id="IPR000305">
    <property type="entry name" value="GIY-YIG_endonuc"/>
</dbReference>
<organism evidence="3 4">
    <name type="scientific">Novosphingobium jiangmenense</name>
    <dbReference type="NCBI Taxonomy" id="2791981"/>
    <lineage>
        <taxon>Bacteria</taxon>
        <taxon>Pseudomonadati</taxon>
        <taxon>Pseudomonadota</taxon>
        <taxon>Alphaproteobacteria</taxon>
        <taxon>Sphingomonadales</taxon>
        <taxon>Sphingomonadaceae</taxon>
        <taxon>Novosphingobium</taxon>
    </lineage>
</organism>
<evidence type="ECO:0000259" key="2">
    <source>
        <dbReference type="PROSITE" id="PS50164"/>
    </source>
</evidence>
<evidence type="ECO:0000256" key="1">
    <source>
        <dbReference type="ARBA" id="ARBA00007435"/>
    </source>
</evidence>
<dbReference type="RefSeq" id="WP_196276208.1">
    <property type="nucleotide sequence ID" value="NZ_JADQDC010000008.1"/>
</dbReference>
<comment type="caution">
    <text evidence="3">The sequence shown here is derived from an EMBL/GenBank/DDBJ whole genome shotgun (WGS) entry which is preliminary data.</text>
</comment>
<dbReference type="InterPro" id="IPR050190">
    <property type="entry name" value="UPF0213_domain"/>
</dbReference>
<accession>A0ABS0HIP7</accession>
<reference evidence="3 4" key="1">
    <citation type="submission" date="2020-11" db="EMBL/GenBank/DDBJ databases">
        <title>The genome sequence of Novosphingobium sp. 1Y9A.</title>
        <authorList>
            <person name="Liu Y."/>
        </authorList>
    </citation>
    <scope>NUCLEOTIDE SEQUENCE [LARGE SCALE GENOMIC DNA]</scope>
    <source>
        <strain evidence="3 4">1Y9A</strain>
    </source>
</reference>
<dbReference type="EMBL" id="JADQDC010000008">
    <property type="protein sequence ID" value="MBF9151895.1"/>
    <property type="molecule type" value="Genomic_DNA"/>
</dbReference>
<dbReference type="CDD" id="cd10448">
    <property type="entry name" value="GIY-YIG_unchar_3"/>
    <property type="match status" value="1"/>
</dbReference>
<keyword evidence="4" id="KW-1185">Reference proteome</keyword>
<dbReference type="InterPro" id="IPR035901">
    <property type="entry name" value="GIY-YIG_endonuc_sf"/>
</dbReference>
<comment type="similarity">
    <text evidence="1">Belongs to the UPF0213 family.</text>
</comment>
<name>A0ABS0HIP7_9SPHN</name>
<proteinExistence type="inferred from homology"/>
<gene>
    <name evidence="3" type="ORF">I2488_12840</name>
</gene>
<dbReference type="SUPFAM" id="SSF82771">
    <property type="entry name" value="GIY-YIG endonuclease"/>
    <property type="match status" value="1"/>
</dbReference>
<evidence type="ECO:0000313" key="4">
    <source>
        <dbReference type="Proteomes" id="UP000600799"/>
    </source>
</evidence>
<dbReference type="Proteomes" id="UP000600799">
    <property type="component" value="Unassembled WGS sequence"/>
</dbReference>
<dbReference type="PANTHER" id="PTHR34477">
    <property type="entry name" value="UPF0213 PROTEIN YHBQ"/>
    <property type="match status" value="1"/>
</dbReference>
<evidence type="ECO:0000313" key="3">
    <source>
        <dbReference type="EMBL" id="MBF9151895.1"/>
    </source>
</evidence>
<dbReference type="PANTHER" id="PTHR34477:SF5">
    <property type="entry name" value="BSL5627 PROTEIN"/>
    <property type="match status" value="1"/>
</dbReference>
<dbReference type="Gene3D" id="3.40.1440.10">
    <property type="entry name" value="GIY-YIG endonuclease"/>
    <property type="match status" value="1"/>
</dbReference>
<dbReference type="PROSITE" id="PS50164">
    <property type="entry name" value="GIY_YIG"/>
    <property type="match status" value="1"/>
</dbReference>
<dbReference type="Pfam" id="PF01541">
    <property type="entry name" value="GIY-YIG"/>
    <property type="match status" value="1"/>
</dbReference>
<feature type="domain" description="GIY-YIG" evidence="2">
    <location>
        <begin position="3"/>
        <end position="80"/>
    </location>
</feature>
<sequence>MEKGGGLYIMANRYCGGMYVGVTSDLTRRVWQHREGEGSIHVKDFAKTRLVYAERHEEIEPAIAREKLVKKWRREWKFALIEADNPDWRDLWEQWYPKTQAPLDDDAK</sequence>